<evidence type="ECO:0000256" key="9">
    <source>
        <dbReference type="ARBA" id="ARBA00038983"/>
    </source>
</evidence>
<evidence type="ECO:0000256" key="5">
    <source>
        <dbReference type="ARBA" id="ARBA00023002"/>
    </source>
</evidence>
<evidence type="ECO:0000259" key="13">
    <source>
        <dbReference type="Pfam" id="PF05173"/>
    </source>
</evidence>
<dbReference type="GO" id="GO:0005829">
    <property type="term" value="C:cytosol"/>
    <property type="evidence" value="ECO:0007669"/>
    <property type="project" value="TreeGrafter"/>
</dbReference>
<dbReference type="GO" id="GO:0008839">
    <property type="term" value="F:4-hydroxy-tetrahydrodipicolinate reductase"/>
    <property type="evidence" value="ECO:0007669"/>
    <property type="project" value="UniProtKB-EC"/>
</dbReference>
<comment type="caution">
    <text evidence="14">The sequence shown here is derived from an EMBL/GenBank/DDBJ whole genome shotgun (WGS) entry which is preliminary data.</text>
</comment>
<sequence>MAEHNGFVMNKVFKDTVNVIVLGKSGKMASCVASGLSQAGWHVQSVAANAFEPFELISAICDPGPRKPVVVDFTQPQMISKMMPVLLEYHVDLISGVSGGGNAYLEALAIVAEKNSVVYGSNFSQGFIQLFRFIRSVPDKDQHIWDTAILDIHHAAKADAPSGTAIKLAERLGLEPNNPNSVASLRLGSGVSEHEVLFSNGSETIRITHRINDRKSFIPVIE</sequence>
<evidence type="ECO:0000256" key="10">
    <source>
        <dbReference type="ARBA" id="ARBA00049080"/>
    </source>
</evidence>
<evidence type="ECO:0000256" key="6">
    <source>
        <dbReference type="ARBA" id="ARBA00023027"/>
    </source>
</evidence>
<feature type="domain" description="Dihydrodipicolinate reductase C-terminal" evidence="13">
    <location>
        <begin position="132"/>
        <end position="218"/>
    </location>
</feature>
<comment type="catalytic activity">
    <reaction evidence="11">
        <text>(S)-2,3,4,5-tetrahydrodipicolinate + NAD(+) + H2O = (2S,4S)-4-hydroxy-2,3,4,5-tetrahydrodipicolinate + NADH + H(+)</text>
        <dbReference type="Rhea" id="RHEA:35323"/>
        <dbReference type="ChEBI" id="CHEBI:15377"/>
        <dbReference type="ChEBI" id="CHEBI:15378"/>
        <dbReference type="ChEBI" id="CHEBI:16845"/>
        <dbReference type="ChEBI" id="CHEBI:57540"/>
        <dbReference type="ChEBI" id="CHEBI:57945"/>
        <dbReference type="ChEBI" id="CHEBI:67139"/>
        <dbReference type="EC" id="1.17.1.8"/>
    </reaction>
</comment>
<organism evidence="14 15">
    <name type="scientific">Candidatus Endobugula sertula</name>
    <name type="common">Bugula neritina bacterial symbiont</name>
    <dbReference type="NCBI Taxonomy" id="62101"/>
    <lineage>
        <taxon>Bacteria</taxon>
        <taxon>Pseudomonadati</taxon>
        <taxon>Pseudomonadota</taxon>
        <taxon>Gammaproteobacteria</taxon>
        <taxon>Cellvibrionales</taxon>
        <taxon>Cellvibrionaceae</taxon>
        <taxon>Candidatus Endobugula</taxon>
    </lineage>
</organism>
<dbReference type="PANTHER" id="PTHR20836:SF0">
    <property type="entry name" value="4-HYDROXY-TETRAHYDRODIPICOLINATE REDUCTASE 1, CHLOROPLASTIC-RELATED"/>
    <property type="match status" value="1"/>
</dbReference>
<evidence type="ECO:0000256" key="1">
    <source>
        <dbReference type="ARBA" id="ARBA00006642"/>
    </source>
</evidence>
<evidence type="ECO:0000259" key="12">
    <source>
        <dbReference type="Pfam" id="PF01113"/>
    </source>
</evidence>
<dbReference type="AlphaFoldDB" id="A0A1D2QR49"/>
<evidence type="ECO:0000256" key="3">
    <source>
        <dbReference type="ARBA" id="ARBA00022857"/>
    </source>
</evidence>
<dbReference type="GO" id="GO:0019877">
    <property type="term" value="P:diaminopimelate biosynthetic process"/>
    <property type="evidence" value="ECO:0007669"/>
    <property type="project" value="UniProtKB-KW"/>
</dbReference>
<evidence type="ECO:0000256" key="7">
    <source>
        <dbReference type="ARBA" id="ARBA00023154"/>
    </source>
</evidence>
<name>A0A1D2QR49_9GAMM</name>
<comment type="catalytic activity">
    <reaction evidence="10">
        <text>(S)-2,3,4,5-tetrahydrodipicolinate + NADP(+) + H2O = (2S,4S)-4-hydroxy-2,3,4,5-tetrahydrodipicolinate + NADPH + H(+)</text>
        <dbReference type="Rhea" id="RHEA:35331"/>
        <dbReference type="ChEBI" id="CHEBI:15377"/>
        <dbReference type="ChEBI" id="CHEBI:15378"/>
        <dbReference type="ChEBI" id="CHEBI:16845"/>
        <dbReference type="ChEBI" id="CHEBI:57783"/>
        <dbReference type="ChEBI" id="CHEBI:58349"/>
        <dbReference type="ChEBI" id="CHEBI:67139"/>
        <dbReference type="EC" id="1.17.1.8"/>
    </reaction>
</comment>
<dbReference type="Proteomes" id="UP000242502">
    <property type="component" value="Unassembled WGS sequence"/>
</dbReference>
<dbReference type="Pfam" id="PF05173">
    <property type="entry name" value="DapB_C"/>
    <property type="match status" value="1"/>
</dbReference>
<gene>
    <name evidence="14" type="ORF">AB835_05450</name>
</gene>
<protein>
    <recommendedName>
        <fullName evidence="9">4-hydroxy-tetrahydrodipicolinate reductase</fullName>
        <ecNumber evidence="9">1.17.1.8</ecNumber>
    </recommendedName>
</protein>
<evidence type="ECO:0000256" key="11">
    <source>
        <dbReference type="ARBA" id="ARBA00049396"/>
    </source>
</evidence>
<dbReference type="STRING" id="62101.AB835_05450"/>
<dbReference type="InterPro" id="IPR022663">
    <property type="entry name" value="DapB_C"/>
</dbReference>
<dbReference type="InterPro" id="IPR036291">
    <property type="entry name" value="NAD(P)-bd_dom_sf"/>
</dbReference>
<comment type="similarity">
    <text evidence="1">Belongs to the DapB family.</text>
</comment>
<dbReference type="PIRSF" id="PIRSF000161">
    <property type="entry name" value="DHPR"/>
    <property type="match status" value="1"/>
</dbReference>
<keyword evidence="3" id="KW-0521">NADP</keyword>
<comment type="pathway">
    <text evidence="8">Amino-acid biosynthesis; L-lysine biosynthesis via DAP pathway; (S)-tetrahydrodipicolinate from L-aspartate: step 4/4.</text>
</comment>
<evidence type="ECO:0000256" key="2">
    <source>
        <dbReference type="ARBA" id="ARBA00022605"/>
    </source>
</evidence>
<keyword evidence="5" id="KW-0560">Oxidoreductase</keyword>
<feature type="domain" description="Dihydrodipicolinate reductase N-terminal" evidence="12">
    <location>
        <begin position="18"/>
        <end position="123"/>
    </location>
</feature>
<keyword evidence="4" id="KW-0220">Diaminopimelate biosynthesis</keyword>
<dbReference type="EC" id="1.17.1.8" evidence="9"/>
<dbReference type="GO" id="GO:0009089">
    <property type="term" value="P:lysine biosynthetic process via diaminopimelate"/>
    <property type="evidence" value="ECO:0007669"/>
    <property type="project" value="InterPro"/>
</dbReference>
<dbReference type="Pfam" id="PF01113">
    <property type="entry name" value="DapB_N"/>
    <property type="match status" value="1"/>
</dbReference>
<dbReference type="InterPro" id="IPR023940">
    <property type="entry name" value="DHDPR_bac"/>
</dbReference>
<dbReference type="SUPFAM" id="SSF55347">
    <property type="entry name" value="Glyceraldehyde-3-phosphate dehydrogenase-like, C-terminal domain"/>
    <property type="match status" value="1"/>
</dbReference>
<proteinExistence type="inferred from homology"/>
<reference evidence="14 15" key="1">
    <citation type="journal article" date="2016" name="Appl. Environ. Microbiol.">
        <title>Lack of Overt Genome Reduction in the Bryostatin-Producing Bryozoan Symbiont "Candidatus Endobugula sertula".</title>
        <authorList>
            <person name="Miller I.J."/>
            <person name="Vanee N."/>
            <person name="Fong S.S."/>
            <person name="Lim-Fong G.E."/>
            <person name="Kwan J.C."/>
        </authorList>
    </citation>
    <scope>NUCLEOTIDE SEQUENCE [LARGE SCALE GENOMIC DNA]</scope>
    <source>
        <strain evidence="14">AB1-4</strain>
    </source>
</reference>
<dbReference type="InterPro" id="IPR000846">
    <property type="entry name" value="DapB_N"/>
</dbReference>
<evidence type="ECO:0000256" key="4">
    <source>
        <dbReference type="ARBA" id="ARBA00022915"/>
    </source>
</evidence>
<keyword evidence="7" id="KW-0457">Lysine biosynthesis</keyword>
<accession>A0A1D2QR49</accession>
<dbReference type="Gene3D" id="3.40.50.720">
    <property type="entry name" value="NAD(P)-binding Rossmann-like Domain"/>
    <property type="match status" value="1"/>
</dbReference>
<evidence type="ECO:0000256" key="8">
    <source>
        <dbReference type="ARBA" id="ARBA00037922"/>
    </source>
</evidence>
<dbReference type="PANTHER" id="PTHR20836">
    <property type="entry name" value="DIHYDRODIPICOLINATE REDUCTASE"/>
    <property type="match status" value="1"/>
</dbReference>
<dbReference type="EMBL" id="MDLC01000014">
    <property type="protein sequence ID" value="ODS24069.1"/>
    <property type="molecule type" value="Genomic_DNA"/>
</dbReference>
<keyword evidence="6" id="KW-0520">NAD</keyword>
<dbReference type="Gene3D" id="3.30.360.10">
    <property type="entry name" value="Dihydrodipicolinate Reductase, domain 2"/>
    <property type="match status" value="1"/>
</dbReference>
<evidence type="ECO:0000313" key="14">
    <source>
        <dbReference type="EMBL" id="ODS24069.1"/>
    </source>
</evidence>
<dbReference type="SUPFAM" id="SSF51735">
    <property type="entry name" value="NAD(P)-binding Rossmann-fold domains"/>
    <property type="match status" value="1"/>
</dbReference>
<keyword evidence="2" id="KW-0028">Amino-acid biosynthesis</keyword>
<evidence type="ECO:0000313" key="15">
    <source>
        <dbReference type="Proteomes" id="UP000242502"/>
    </source>
</evidence>